<name>A0A1G2B953_9BACT</name>
<keyword evidence="4" id="KW-0067">ATP-binding</keyword>
<evidence type="ECO:0000256" key="3">
    <source>
        <dbReference type="ARBA" id="ARBA00022777"/>
    </source>
</evidence>
<evidence type="ECO:0000256" key="2">
    <source>
        <dbReference type="ARBA" id="ARBA00022741"/>
    </source>
</evidence>
<dbReference type="InterPro" id="IPR016064">
    <property type="entry name" value="NAD/diacylglycerol_kinase_sf"/>
</dbReference>
<dbReference type="InterPro" id="IPR045540">
    <property type="entry name" value="YegS/DAGK_C"/>
</dbReference>
<dbReference type="Pfam" id="PF19279">
    <property type="entry name" value="YegS_C"/>
    <property type="match status" value="1"/>
</dbReference>
<dbReference type="InterPro" id="IPR001206">
    <property type="entry name" value="Diacylglycerol_kinase_cat_dom"/>
</dbReference>
<sequence>MKPRLVLIVNPAAGARKTVDADVKKVKNIFQEIFSVRVHKTTRWRNATHYARKHVADGDVVVAAGGDGTLNEVLNGVIDKKDIRLGVLGFGTTNVFAQELGIPKDLEAAARVILRQKTQLFDVGKANDRFFILWCGVGIDAHVIGKVEPWLKKILGPTAFVLTGFIETFSYTPQKLRVRFDGGEIKEGYFAIVSNTKLYGGRLLFPDARFDDGLFNVVLVYKKDVLTFLMNYFRVSNDSKPQWQDAGVFAAKRIEISAEVPVATQVDGELYATTPVNISMHRRKIPIFVP</sequence>
<dbReference type="Gene3D" id="3.40.50.10330">
    <property type="entry name" value="Probable inorganic polyphosphate/atp-NAD kinase, domain 1"/>
    <property type="match status" value="1"/>
</dbReference>
<proteinExistence type="predicted"/>
<reference evidence="6 7" key="1">
    <citation type="journal article" date="2016" name="Nat. Commun.">
        <title>Thousands of microbial genomes shed light on interconnected biogeochemical processes in an aquifer system.</title>
        <authorList>
            <person name="Anantharaman K."/>
            <person name="Brown C.T."/>
            <person name="Hug L.A."/>
            <person name="Sharon I."/>
            <person name="Castelle C.J."/>
            <person name="Probst A.J."/>
            <person name="Thomas B.C."/>
            <person name="Singh A."/>
            <person name="Wilkins M.J."/>
            <person name="Karaoz U."/>
            <person name="Brodie E.L."/>
            <person name="Williams K.H."/>
            <person name="Hubbard S.S."/>
            <person name="Banfield J.F."/>
        </authorList>
    </citation>
    <scope>NUCLEOTIDE SEQUENCE [LARGE SCALE GENOMIC DNA]</scope>
</reference>
<evidence type="ECO:0000256" key="4">
    <source>
        <dbReference type="ARBA" id="ARBA00022840"/>
    </source>
</evidence>
<gene>
    <name evidence="6" type="ORF">A3F54_04350</name>
</gene>
<dbReference type="PANTHER" id="PTHR12358">
    <property type="entry name" value="SPHINGOSINE KINASE"/>
    <property type="match status" value="1"/>
</dbReference>
<dbReference type="SUPFAM" id="SSF111331">
    <property type="entry name" value="NAD kinase/diacylglycerol kinase-like"/>
    <property type="match status" value="1"/>
</dbReference>
<protein>
    <recommendedName>
        <fullName evidence="5">DAGKc domain-containing protein</fullName>
    </recommendedName>
</protein>
<keyword evidence="1" id="KW-0808">Transferase</keyword>
<dbReference type="GO" id="GO:0005524">
    <property type="term" value="F:ATP binding"/>
    <property type="evidence" value="ECO:0007669"/>
    <property type="project" value="UniProtKB-KW"/>
</dbReference>
<dbReference type="GO" id="GO:0008654">
    <property type="term" value="P:phospholipid biosynthetic process"/>
    <property type="evidence" value="ECO:0007669"/>
    <property type="project" value="InterPro"/>
</dbReference>
<dbReference type="InterPro" id="IPR050187">
    <property type="entry name" value="Lipid_Phosphate_FormReg"/>
</dbReference>
<dbReference type="Proteomes" id="UP000176952">
    <property type="component" value="Unassembled WGS sequence"/>
</dbReference>
<evidence type="ECO:0000313" key="6">
    <source>
        <dbReference type="EMBL" id="OGY85129.1"/>
    </source>
</evidence>
<feature type="domain" description="DAGKc" evidence="5">
    <location>
        <begin position="1"/>
        <end position="130"/>
    </location>
</feature>
<keyword evidence="3" id="KW-0418">Kinase</keyword>
<dbReference type="STRING" id="1798542.A3F54_04350"/>
<dbReference type="NCBIfam" id="TIGR00147">
    <property type="entry name" value="YegS/Rv2252/BmrU family lipid kinase"/>
    <property type="match status" value="1"/>
</dbReference>
<dbReference type="Gene3D" id="2.60.200.40">
    <property type="match status" value="1"/>
</dbReference>
<dbReference type="PROSITE" id="PS50146">
    <property type="entry name" value="DAGK"/>
    <property type="match status" value="1"/>
</dbReference>
<dbReference type="Pfam" id="PF00781">
    <property type="entry name" value="DAGK_cat"/>
    <property type="match status" value="1"/>
</dbReference>
<comment type="caution">
    <text evidence="6">The sequence shown here is derived from an EMBL/GenBank/DDBJ whole genome shotgun (WGS) entry which is preliminary data.</text>
</comment>
<dbReference type="InterPro" id="IPR017438">
    <property type="entry name" value="ATP-NAD_kinase_N"/>
</dbReference>
<dbReference type="InterPro" id="IPR005218">
    <property type="entry name" value="Diacylglycerol/lipid_kinase"/>
</dbReference>
<evidence type="ECO:0000313" key="7">
    <source>
        <dbReference type="Proteomes" id="UP000176952"/>
    </source>
</evidence>
<keyword evidence="2" id="KW-0547">Nucleotide-binding</keyword>
<evidence type="ECO:0000256" key="1">
    <source>
        <dbReference type="ARBA" id="ARBA00022679"/>
    </source>
</evidence>
<evidence type="ECO:0000259" key="5">
    <source>
        <dbReference type="PROSITE" id="PS50146"/>
    </source>
</evidence>
<accession>A0A1G2B953</accession>
<dbReference type="PANTHER" id="PTHR12358:SF54">
    <property type="entry name" value="SPHINGOSINE KINASE RELATED PROTEIN"/>
    <property type="match status" value="1"/>
</dbReference>
<dbReference type="GO" id="GO:0016301">
    <property type="term" value="F:kinase activity"/>
    <property type="evidence" value="ECO:0007669"/>
    <property type="project" value="UniProtKB-KW"/>
</dbReference>
<dbReference type="AlphaFoldDB" id="A0A1G2B953"/>
<organism evidence="6 7">
    <name type="scientific">Candidatus Kerfeldbacteria bacterium RIFCSPHIGHO2_12_FULL_48_17</name>
    <dbReference type="NCBI Taxonomy" id="1798542"/>
    <lineage>
        <taxon>Bacteria</taxon>
        <taxon>Candidatus Kerfeldiibacteriota</taxon>
    </lineage>
</organism>
<dbReference type="SMART" id="SM00046">
    <property type="entry name" value="DAGKc"/>
    <property type="match status" value="1"/>
</dbReference>
<dbReference type="EMBL" id="MHKD01000004">
    <property type="protein sequence ID" value="OGY85129.1"/>
    <property type="molecule type" value="Genomic_DNA"/>
</dbReference>